<keyword evidence="6" id="KW-1133">Transmembrane helix</keyword>
<dbReference type="GO" id="GO:0030100">
    <property type="term" value="P:regulation of endocytosis"/>
    <property type="evidence" value="ECO:0007669"/>
    <property type="project" value="TreeGrafter"/>
</dbReference>
<comment type="caution">
    <text evidence="7">The sequence shown here is derived from an EMBL/GenBank/DDBJ whole genome shotgun (WGS) entry which is preliminary data.</text>
</comment>
<dbReference type="GO" id="GO:0008270">
    <property type="term" value="F:zinc ion binding"/>
    <property type="evidence" value="ECO:0007669"/>
    <property type="project" value="UniProtKB-KW"/>
</dbReference>
<feature type="compositionally biased region" description="Basic and acidic residues" evidence="5">
    <location>
        <begin position="510"/>
        <end position="521"/>
    </location>
</feature>
<keyword evidence="2" id="KW-0479">Metal-binding</keyword>
<sequence length="664" mass="72555">MALFANFSVMRALSKFSAISSLSLFRHFNHELSPHVFVSLSSVLNFSVMHALSLLLFLSSIYLSLCYFFCHRGNLSATFSVMHSLSVLLFLSSVSLCATFSVMRTLSLCYFFCHAHSLSVLLFLSCALSLSATFSVMRTLSLCYFFCHAHSLSLLLFLSCPLSLSANFSVLHSMIFYHAFSLSAIFSVMPTFSLLFFLSCPLSLCYFFCHAHSLSAIFSVMPTLSLLFFSVMPTLSLLFFCHAHSLSAIFSVMPTLSLLSFLSCTLPANFSLLRSLPAAMRTLPLLTFLSCTLSLLTFLSRTLITFLSCALSLSANTCKKLVFIYLLLNATKAASTAAKRTKELGLTVNESVIKPTRDKVIEGKFINEVTTTMSDWADKVKEGTLLNDVGTSMSGFASKLSSAGTKGWQGLSSTLWGGEPKTTLATADTSPGEKTSLLGGGNASPTKGRDPSKNRLLSEDDDSWGSWGAGDWHPGESGSSSSGSSGKLRSPPSEFDPASSSHATTAAAQKKKEMNDLERWLNDSSIDTDSPKLQSKKTPSKKSDFNSDWDDWQVGSAQGSPMSTNTVSSTQSSMSGSKKKVSPKPQQNNINKNRIDWDDMSGWNDDFTGKQKEPLVGNLVDLSTTDSNQIREESGWDNEVWAQESDEDEWQSLDSGQPNTSRLK</sequence>
<feature type="compositionally biased region" description="Polar residues" evidence="5">
    <location>
        <begin position="423"/>
        <end position="433"/>
    </location>
</feature>
<gene>
    <name evidence="7" type="ORF">SPHA_53175</name>
</gene>
<evidence type="ECO:0000313" key="7">
    <source>
        <dbReference type="EMBL" id="CAE1299363.1"/>
    </source>
</evidence>
<keyword evidence="1" id="KW-0343">GTPase activation</keyword>
<evidence type="ECO:0000256" key="2">
    <source>
        <dbReference type="ARBA" id="ARBA00022723"/>
    </source>
</evidence>
<dbReference type="GO" id="GO:0005096">
    <property type="term" value="F:GTPase activator activity"/>
    <property type="evidence" value="ECO:0007669"/>
    <property type="project" value="UniProtKB-KW"/>
</dbReference>
<feature type="compositionally biased region" description="Low complexity" evidence="5">
    <location>
        <begin position="498"/>
        <end position="508"/>
    </location>
</feature>
<feature type="region of interest" description="Disordered" evidence="5">
    <location>
        <begin position="411"/>
        <end position="612"/>
    </location>
</feature>
<feature type="compositionally biased region" description="Polar residues" evidence="5">
    <location>
        <begin position="522"/>
        <end position="533"/>
    </location>
</feature>
<evidence type="ECO:0000256" key="5">
    <source>
        <dbReference type="SAM" id="MobiDB-lite"/>
    </source>
</evidence>
<evidence type="ECO:0000313" key="8">
    <source>
        <dbReference type="Proteomes" id="UP000597762"/>
    </source>
</evidence>
<feature type="region of interest" description="Disordered" evidence="5">
    <location>
        <begin position="644"/>
        <end position="664"/>
    </location>
</feature>
<reference evidence="7" key="1">
    <citation type="submission" date="2021-01" db="EMBL/GenBank/DDBJ databases">
        <authorList>
            <person name="Li R."/>
            <person name="Bekaert M."/>
        </authorList>
    </citation>
    <scope>NUCLEOTIDE SEQUENCE</scope>
    <source>
        <strain evidence="7">Farmed</strain>
    </source>
</reference>
<feature type="transmembrane region" description="Helical" evidence="6">
    <location>
        <begin position="184"/>
        <end position="209"/>
    </location>
</feature>
<dbReference type="PANTHER" id="PTHR46395:SF1">
    <property type="entry name" value="ADP-RIBOSYLATION FACTOR GTPASE-ACTIVATING PROTEIN 1"/>
    <property type="match status" value="1"/>
</dbReference>
<feature type="compositionally biased region" description="Low complexity" evidence="5">
    <location>
        <begin position="563"/>
        <end position="576"/>
    </location>
</feature>
<feature type="transmembrane region" description="Helical" evidence="6">
    <location>
        <begin position="108"/>
        <end position="130"/>
    </location>
</feature>
<dbReference type="Proteomes" id="UP000597762">
    <property type="component" value="Unassembled WGS sequence"/>
</dbReference>
<feature type="transmembrane region" description="Helical" evidence="6">
    <location>
        <begin position="216"/>
        <end position="240"/>
    </location>
</feature>
<evidence type="ECO:0000256" key="1">
    <source>
        <dbReference type="ARBA" id="ARBA00022468"/>
    </source>
</evidence>
<accession>A0A812DC36</accession>
<dbReference type="GO" id="GO:0000139">
    <property type="term" value="C:Golgi membrane"/>
    <property type="evidence" value="ECO:0007669"/>
    <property type="project" value="TreeGrafter"/>
</dbReference>
<feature type="compositionally biased region" description="Basic and acidic residues" evidence="5">
    <location>
        <begin position="447"/>
        <end position="458"/>
    </location>
</feature>
<feature type="transmembrane region" description="Helical" evidence="6">
    <location>
        <begin position="81"/>
        <end position="102"/>
    </location>
</feature>
<evidence type="ECO:0000256" key="3">
    <source>
        <dbReference type="ARBA" id="ARBA00022771"/>
    </source>
</evidence>
<organism evidence="7 8">
    <name type="scientific">Acanthosepion pharaonis</name>
    <name type="common">Pharaoh cuttlefish</name>
    <name type="synonym">Sepia pharaonis</name>
    <dbReference type="NCBI Taxonomy" id="158019"/>
    <lineage>
        <taxon>Eukaryota</taxon>
        <taxon>Metazoa</taxon>
        <taxon>Spiralia</taxon>
        <taxon>Lophotrochozoa</taxon>
        <taxon>Mollusca</taxon>
        <taxon>Cephalopoda</taxon>
        <taxon>Coleoidea</taxon>
        <taxon>Decapodiformes</taxon>
        <taxon>Sepiida</taxon>
        <taxon>Sepiina</taxon>
        <taxon>Sepiidae</taxon>
        <taxon>Acanthosepion</taxon>
    </lineage>
</organism>
<dbReference type="OrthoDB" id="983479at2759"/>
<dbReference type="GO" id="GO:0032012">
    <property type="term" value="P:regulation of ARF protein signal transduction"/>
    <property type="evidence" value="ECO:0007669"/>
    <property type="project" value="TreeGrafter"/>
</dbReference>
<keyword evidence="4" id="KW-0862">Zinc</keyword>
<keyword evidence="3" id="KW-0863">Zinc-finger</keyword>
<keyword evidence="8" id="KW-1185">Reference proteome</keyword>
<feature type="compositionally biased region" description="Low complexity" evidence="5">
    <location>
        <begin position="464"/>
        <end position="486"/>
    </location>
</feature>
<proteinExistence type="predicted"/>
<name>A0A812DC36_ACAPH</name>
<dbReference type="AlphaFoldDB" id="A0A812DC36"/>
<evidence type="ECO:0000256" key="6">
    <source>
        <dbReference type="SAM" id="Phobius"/>
    </source>
</evidence>
<keyword evidence="6" id="KW-0812">Transmembrane</keyword>
<feature type="compositionally biased region" description="Polar residues" evidence="5">
    <location>
        <begin position="652"/>
        <end position="664"/>
    </location>
</feature>
<protein>
    <submittedName>
        <fullName evidence="7">ARFGAP1</fullName>
    </submittedName>
</protein>
<feature type="transmembrane region" description="Helical" evidence="6">
    <location>
        <begin position="48"/>
        <end position="69"/>
    </location>
</feature>
<feature type="transmembrane region" description="Helical" evidence="6">
    <location>
        <begin position="142"/>
        <end position="164"/>
    </location>
</feature>
<dbReference type="EMBL" id="CAHIKZ030003365">
    <property type="protein sequence ID" value="CAE1299363.1"/>
    <property type="molecule type" value="Genomic_DNA"/>
</dbReference>
<dbReference type="PANTHER" id="PTHR46395">
    <property type="entry name" value="ADP-RIBOSYLATION FACTOR GTPASE-ACTIVATING PROTEIN 1"/>
    <property type="match status" value="1"/>
</dbReference>
<feature type="transmembrane region" description="Helical" evidence="6">
    <location>
        <begin position="285"/>
        <end position="313"/>
    </location>
</feature>
<keyword evidence="6" id="KW-0472">Membrane</keyword>
<feature type="transmembrane region" description="Helical" evidence="6">
    <location>
        <begin position="246"/>
        <end position="273"/>
    </location>
</feature>
<evidence type="ECO:0000256" key="4">
    <source>
        <dbReference type="ARBA" id="ARBA00022833"/>
    </source>
</evidence>